<sequence length="366" mass="40262">MTAYFRHPLRASQHKQPPSFLRRCGPLLAAAVFVLTGLSGPVAADVPSGQEGLSAAWDSEAGFDCTVLDGVAAPDSPEGWFEFSLWANHCYVFHARAVRISSDGVRSLALSHEVEDGVEREVAHFLDGPPLVFERRGRIGRGGWAEEGSDVPASPTAIMTHLSDHYRLRLDGEERIAGRHAVRLDIEPLDSMRYGHRVWLDRATALPLKQLLLDDNGRVLETFQITDLERAYLYDGHVRLDELRQAPPDPWTPGWLPPGYAPQPVSTRSSVHDDAVGHRLFSDGLSSLSLFVEPLDADGQALSPGMHRLGISYAAVRHDDVGGQPMQIVALGELPPQVLLRIVEHIEWQPERLAVDAEDAAQESTP</sequence>
<evidence type="ECO:0000256" key="1">
    <source>
        <dbReference type="ARBA" id="ARBA00004418"/>
    </source>
</evidence>
<organism evidence="7 8">
    <name type="scientific">Franzmannia pantelleriensis</name>
    <dbReference type="NCBI Taxonomy" id="48727"/>
    <lineage>
        <taxon>Bacteria</taxon>
        <taxon>Pseudomonadati</taxon>
        <taxon>Pseudomonadota</taxon>
        <taxon>Gammaproteobacteria</taxon>
        <taxon>Oceanospirillales</taxon>
        <taxon>Halomonadaceae</taxon>
        <taxon>Franzmannia</taxon>
    </lineage>
</organism>
<dbReference type="STRING" id="48727.SAMN05192555_11521"/>
<comment type="similarity">
    <text evidence="2">Belongs to the RseB family.</text>
</comment>
<accession>A0A1G9UC57</accession>
<evidence type="ECO:0000256" key="2">
    <source>
        <dbReference type="ARBA" id="ARBA00008150"/>
    </source>
</evidence>
<dbReference type="InterPro" id="IPR005588">
    <property type="entry name" value="MucB_RseB"/>
</dbReference>
<dbReference type="CDD" id="cd16327">
    <property type="entry name" value="RseB"/>
    <property type="match status" value="1"/>
</dbReference>
<evidence type="ECO:0000256" key="4">
    <source>
        <dbReference type="ARBA" id="ARBA00022764"/>
    </source>
</evidence>
<keyword evidence="4" id="KW-0574">Periplasm</keyword>
<protein>
    <submittedName>
        <fullName evidence="7">Sigma E regulatory protein, MucB/RseB</fullName>
    </submittedName>
</protein>
<dbReference type="Pfam" id="PF03888">
    <property type="entry name" value="MucB_RseB"/>
    <property type="match status" value="1"/>
</dbReference>
<feature type="domain" description="MucB/RseB N-terminal" evidence="5">
    <location>
        <begin position="90"/>
        <end position="230"/>
    </location>
</feature>
<name>A0A1G9UC57_9GAMM</name>
<dbReference type="GO" id="GO:0045152">
    <property type="term" value="F:antisigma factor binding"/>
    <property type="evidence" value="ECO:0007669"/>
    <property type="project" value="TreeGrafter"/>
</dbReference>
<evidence type="ECO:0000313" key="7">
    <source>
        <dbReference type="EMBL" id="SDM57498.1"/>
    </source>
</evidence>
<feature type="domain" description="MucB/RseB C-terminal" evidence="6">
    <location>
        <begin position="248"/>
        <end position="347"/>
    </location>
</feature>
<dbReference type="InterPro" id="IPR033436">
    <property type="entry name" value="MucB/RseB_C"/>
</dbReference>
<comment type="subcellular location">
    <subcellularLocation>
        <location evidence="1">Periplasm</location>
    </subcellularLocation>
</comment>
<dbReference type="Gene3D" id="3.30.200.100">
    <property type="entry name" value="MucB/RseB, C-terminal domain"/>
    <property type="match status" value="1"/>
</dbReference>
<dbReference type="Gene3D" id="2.50.20.10">
    <property type="entry name" value="Lipoprotein localisation LolA/LolB/LppX"/>
    <property type="match status" value="1"/>
</dbReference>
<dbReference type="Proteomes" id="UP000199107">
    <property type="component" value="Unassembled WGS sequence"/>
</dbReference>
<keyword evidence="8" id="KW-1185">Reference proteome</keyword>
<proteinExistence type="inferred from homology"/>
<dbReference type="AlphaFoldDB" id="A0A1G9UC57"/>
<dbReference type="InterPro" id="IPR033434">
    <property type="entry name" value="MucB/RseB_N"/>
</dbReference>
<evidence type="ECO:0000313" key="8">
    <source>
        <dbReference type="Proteomes" id="UP000199107"/>
    </source>
</evidence>
<gene>
    <name evidence="7" type="ORF">SAMN05192555_11521</name>
</gene>
<dbReference type="PANTHER" id="PTHR38782">
    <property type="match status" value="1"/>
</dbReference>
<dbReference type="RefSeq" id="WP_089659810.1">
    <property type="nucleotide sequence ID" value="NZ_FNGH01000015.1"/>
</dbReference>
<dbReference type="EMBL" id="FNGH01000015">
    <property type="protein sequence ID" value="SDM57498.1"/>
    <property type="molecule type" value="Genomic_DNA"/>
</dbReference>
<keyword evidence="3" id="KW-0732">Signal</keyword>
<evidence type="ECO:0000259" key="5">
    <source>
        <dbReference type="Pfam" id="PF03888"/>
    </source>
</evidence>
<evidence type="ECO:0000256" key="3">
    <source>
        <dbReference type="ARBA" id="ARBA00022729"/>
    </source>
</evidence>
<dbReference type="Pfam" id="PF17188">
    <property type="entry name" value="MucB_RseB_C"/>
    <property type="match status" value="1"/>
</dbReference>
<dbReference type="OrthoDB" id="7067274at2"/>
<reference evidence="8" key="1">
    <citation type="submission" date="2016-10" db="EMBL/GenBank/DDBJ databases">
        <authorList>
            <person name="Varghese N."/>
            <person name="Submissions S."/>
        </authorList>
    </citation>
    <scope>NUCLEOTIDE SEQUENCE [LARGE SCALE GENOMIC DNA]</scope>
    <source>
        <strain evidence="8">AAP</strain>
    </source>
</reference>
<dbReference type="PANTHER" id="PTHR38782:SF1">
    <property type="entry name" value="SIGMA-E FACTOR REGULATORY PROTEIN RSEB"/>
    <property type="match status" value="1"/>
</dbReference>
<evidence type="ECO:0000259" key="6">
    <source>
        <dbReference type="Pfam" id="PF17188"/>
    </source>
</evidence>
<dbReference type="GO" id="GO:0030288">
    <property type="term" value="C:outer membrane-bounded periplasmic space"/>
    <property type="evidence" value="ECO:0007669"/>
    <property type="project" value="TreeGrafter"/>
</dbReference>
<dbReference type="InterPro" id="IPR038484">
    <property type="entry name" value="MucB/RseB_C_sf"/>
</dbReference>
<dbReference type="GO" id="GO:0032885">
    <property type="term" value="P:regulation of polysaccharide biosynthetic process"/>
    <property type="evidence" value="ECO:0007669"/>
    <property type="project" value="TreeGrafter"/>
</dbReference>